<feature type="chain" id="PRO_5043912459" description="Chemokine interleukin-8-like domain-containing protein" evidence="2">
    <location>
        <begin position="25"/>
        <end position="111"/>
    </location>
</feature>
<evidence type="ECO:0000256" key="1">
    <source>
        <dbReference type="ARBA" id="ARBA00022514"/>
    </source>
</evidence>
<dbReference type="SUPFAM" id="SSF54117">
    <property type="entry name" value="Interleukin 8-like chemokines"/>
    <property type="match status" value="1"/>
</dbReference>
<accession>A0AAW2A387</accession>
<dbReference type="GO" id="GO:0005615">
    <property type="term" value="C:extracellular space"/>
    <property type="evidence" value="ECO:0007669"/>
    <property type="project" value="UniProtKB-KW"/>
</dbReference>
<evidence type="ECO:0000313" key="4">
    <source>
        <dbReference type="EMBL" id="KAK9968120.1"/>
    </source>
</evidence>
<dbReference type="SMART" id="SM00199">
    <property type="entry name" value="SCY"/>
    <property type="match status" value="1"/>
</dbReference>
<dbReference type="InterPro" id="IPR001811">
    <property type="entry name" value="Chemokine_IL8-like_dom"/>
</dbReference>
<dbReference type="GO" id="GO:0006955">
    <property type="term" value="P:immune response"/>
    <property type="evidence" value="ECO:0007669"/>
    <property type="project" value="InterPro"/>
</dbReference>
<dbReference type="PANTHER" id="PTHR12015">
    <property type="entry name" value="SMALL INDUCIBLE CYTOKINE A"/>
    <property type="match status" value="1"/>
</dbReference>
<gene>
    <name evidence="4" type="ORF">ABG768_002462</name>
</gene>
<protein>
    <recommendedName>
        <fullName evidence="3">Chemokine interleukin-8-like domain-containing protein</fullName>
    </recommendedName>
</protein>
<dbReference type="EMBL" id="JAWDJR010000010">
    <property type="protein sequence ID" value="KAK9968120.1"/>
    <property type="molecule type" value="Genomic_DNA"/>
</dbReference>
<dbReference type="GO" id="GO:0008009">
    <property type="term" value="F:chemokine activity"/>
    <property type="evidence" value="ECO:0007669"/>
    <property type="project" value="InterPro"/>
</dbReference>
<evidence type="ECO:0000313" key="5">
    <source>
        <dbReference type="Proteomes" id="UP001479290"/>
    </source>
</evidence>
<comment type="caution">
    <text evidence="4">The sequence shown here is derived from an EMBL/GenBank/DDBJ whole genome shotgun (WGS) entry which is preliminary data.</text>
</comment>
<dbReference type="InterPro" id="IPR039809">
    <property type="entry name" value="Chemokine_b/g/d"/>
</dbReference>
<dbReference type="Proteomes" id="UP001479290">
    <property type="component" value="Unassembled WGS sequence"/>
</dbReference>
<dbReference type="Pfam" id="PF00048">
    <property type="entry name" value="IL8"/>
    <property type="match status" value="1"/>
</dbReference>
<proteinExistence type="predicted"/>
<name>A0AAW2A387_CULAL</name>
<evidence type="ECO:0000259" key="3">
    <source>
        <dbReference type="SMART" id="SM00199"/>
    </source>
</evidence>
<keyword evidence="5" id="KW-1185">Reference proteome</keyword>
<keyword evidence="1" id="KW-0202">Cytokine</keyword>
<sequence length="111" mass="12145">MMFSNSMTLWAGALLILNVSLCSATARGDGAEDCCLTTSNRRIPQRVVKTFTIQTGDGACRVPATIFVTKKGLKLCAPFPSENNWVSKLIDHILAPKTPLKKTKGKKQKHQ</sequence>
<reference evidence="4 5" key="1">
    <citation type="submission" date="2024-05" db="EMBL/GenBank/DDBJ databases">
        <title>A high-quality chromosomal-level genome assembly of Topmouth culter (Culter alburnus).</title>
        <authorList>
            <person name="Zhao H."/>
        </authorList>
    </citation>
    <scope>NUCLEOTIDE SEQUENCE [LARGE SCALE GENOMIC DNA]</scope>
    <source>
        <strain evidence="4">CATC2023</strain>
        <tissue evidence="4">Muscle</tissue>
    </source>
</reference>
<dbReference type="InterPro" id="IPR036048">
    <property type="entry name" value="Interleukin_8-like_sf"/>
</dbReference>
<dbReference type="PANTHER" id="PTHR12015:SF108">
    <property type="entry name" value="C-C MOTIF CHEMOKINE 20"/>
    <property type="match status" value="1"/>
</dbReference>
<feature type="domain" description="Chemokine interleukin-8-like" evidence="3">
    <location>
        <begin position="31"/>
        <end position="93"/>
    </location>
</feature>
<feature type="signal peptide" evidence="2">
    <location>
        <begin position="1"/>
        <end position="24"/>
    </location>
</feature>
<dbReference type="Gene3D" id="2.40.50.40">
    <property type="match status" value="1"/>
</dbReference>
<organism evidence="4 5">
    <name type="scientific">Culter alburnus</name>
    <name type="common">Topmouth culter</name>
    <dbReference type="NCBI Taxonomy" id="194366"/>
    <lineage>
        <taxon>Eukaryota</taxon>
        <taxon>Metazoa</taxon>
        <taxon>Chordata</taxon>
        <taxon>Craniata</taxon>
        <taxon>Vertebrata</taxon>
        <taxon>Euteleostomi</taxon>
        <taxon>Actinopterygii</taxon>
        <taxon>Neopterygii</taxon>
        <taxon>Teleostei</taxon>
        <taxon>Ostariophysi</taxon>
        <taxon>Cypriniformes</taxon>
        <taxon>Xenocyprididae</taxon>
        <taxon>Xenocypridinae</taxon>
        <taxon>Culter</taxon>
    </lineage>
</organism>
<keyword evidence="2" id="KW-0732">Signal</keyword>
<evidence type="ECO:0000256" key="2">
    <source>
        <dbReference type="SAM" id="SignalP"/>
    </source>
</evidence>
<dbReference type="AlphaFoldDB" id="A0AAW2A387"/>